<dbReference type="EMBL" id="JBBBZM010000335">
    <property type="protein sequence ID" value="KAL0630948.1"/>
    <property type="molecule type" value="Genomic_DNA"/>
</dbReference>
<accession>A0ABR3G504</accession>
<reference evidence="2 3" key="1">
    <citation type="submission" date="2024-02" db="EMBL/GenBank/DDBJ databases">
        <title>Discinaceae phylogenomics.</title>
        <authorList>
            <person name="Dirks A.C."/>
            <person name="James T.Y."/>
        </authorList>
    </citation>
    <scope>NUCLEOTIDE SEQUENCE [LARGE SCALE GENOMIC DNA]</scope>
    <source>
        <strain evidence="2 3">ACD0624</strain>
    </source>
</reference>
<sequence length="215" mass="24203">MTIDPHLGHPHRRALNQAWLAPSREVRPHVLNTDGSTKRFRDRTPNRTQRAHEAYLAGLSPDQYLDTFRGLAENLASPDTPTRKRSNLVSSTWSSTFSQTEPDLDAYVARIRSKLPPAPSVSGHFPRHPETLTTPSNPPSESDYKEIPRPILRAPEVLDDSEKSEGWEVDGSGENAVLLIDSILKRNMTSENGPKQLPPPPNTTMTQHLRRKWQP</sequence>
<organism evidence="2 3">
    <name type="scientific">Discina gigas</name>
    <dbReference type="NCBI Taxonomy" id="1032678"/>
    <lineage>
        <taxon>Eukaryota</taxon>
        <taxon>Fungi</taxon>
        <taxon>Dikarya</taxon>
        <taxon>Ascomycota</taxon>
        <taxon>Pezizomycotina</taxon>
        <taxon>Pezizomycetes</taxon>
        <taxon>Pezizales</taxon>
        <taxon>Discinaceae</taxon>
        <taxon>Discina</taxon>
    </lineage>
</organism>
<evidence type="ECO:0000256" key="1">
    <source>
        <dbReference type="SAM" id="MobiDB-lite"/>
    </source>
</evidence>
<protein>
    <submittedName>
        <fullName evidence="2">Uncharacterized protein</fullName>
    </submittedName>
</protein>
<feature type="region of interest" description="Disordered" evidence="1">
    <location>
        <begin position="116"/>
        <end position="146"/>
    </location>
</feature>
<evidence type="ECO:0000313" key="2">
    <source>
        <dbReference type="EMBL" id="KAL0630948.1"/>
    </source>
</evidence>
<name>A0ABR3G504_9PEZI</name>
<gene>
    <name evidence="2" type="ORF">Q9L58_010203</name>
</gene>
<comment type="caution">
    <text evidence="2">The sequence shown here is derived from an EMBL/GenBank/DDBJ whole genome shotgun (WGS) entry which is preliminary data.</text>
</comment>
<keyword evidence="3" id="KW-1185">Reference proteome</keyword>
<proteinExistence type="predicted"/>
<feature type="region of interest" description="Disordered" evidence="1">
    <location>
        <begin position="185"/>
        <end position="215"/>
    </location>
</feature>
<dbReference type="Proteomes" id="UP001447188">
    <property type="component" value="Unassembled WGS sequence"/>
</dbReference>
<evidence type="ECO:0000313" key="3">
    <source>
        <dbReference type="Proteomes" id="UP001447188"/>
    </source>
</evidence>